<dbReference type="InterPro" id="IPR002110">
    <property type="entry name" value="Ankyrin_rpt"/>
</dbReference>
<evidence type="ECO:0000313" key="4">
    <source>
        <dbReference type="EMBL" id="CAE7385877.1"/>
    </source>
</evidence>
<dbReference type="PROSITE" id="PS50297">
    <property type="entry name" value="ANK_REP_REGION"/>
    <property type="match status" value="3"/>
</dbReference>
<proteinExistence type="predicted"/>
<evidence type="ECO:0000256" key="2">
    <source>
        <dbReference type="ARBA" id="ARBA00023043"/>
    </source>
</evidence>
<dbReference type="Proteomes" id="UP000604046">
    <property type="component" value="Unassembled WGS sequence"/>
</dbReference>
<dbReference type="Gene3D" id="1.25.40.20">
    <property type="entry name" value="Ankyrin repeat-containing domain"/>
    <property type="match status" value="2"/>
</dbReference>
<dbReference type="Pfam" id="PF12796">
    <property type="entry name" value="Ank_2"/>
    <property type="match status" value="1"/>
</dbReference>
<evidence type="ECO:0000256" key="1">
    <source>
        <dbReference type="ARBA" id="ARBA00022737"/>
    </source>
</evidence>
<accession>A0A812QJL6</accession>
<feature type="repeat" description="ANK" evidence="3">
    <location>
        <begin position="138"/>
        <end position="170"/>
    </location>
</feature>
<evidence type="ECO:0000256" key="3">
    <source>
        <dbReference type="PROSITE-ProRule" id="PRU00023"/>
    </source>
</evidence>
<sequence length="225" mass="24605">MLAGQRNQQFTLSMRRRSSNYDGHTLKDCEPSFEGKTITESEDQGKPCASRFNVDMVLDIPALAVAFFMALMLARFQFVPKLEDKARQASQALKASASDWAVDEFGCTALHRAADEGNTVEVERLLQSGLDIEAKEAWEETPLHIAARKGHADCVACLLAAGANSEAMDLDDRTPLVLAAEAKQEEVCRMLLDSGAGVAGLPDKDLPPVLNQIFLERLLTPVKET</sequence>
<dbReference type="AlphaFoldDB" id="A0A812QJL6"/>
<gene>
    <name evidence="4" type="primary">Ank3</name>
    <name evidence="4" type="ORF">SNAT2548_LOCUS21045</name>
</gene>
<name>A0A812QJL6_9DINO</name>
<feature type="repeat" description="ANK" evidence="3">
    <location>
        <begin position="105"/>
        <end position="137"/>
    </location>
</feature>
<dbReference type="InterPro" id="IPR036770">
    <property type="entry name" value="Ankyrin_rpt-contain_sf"/>
</dbReference>
<keyword evidence="2 3" id="KW-0040">ANK repeat</keyword>
<organism evidence="4 5">
    <name type="scientific">Symbiodinium natans</name>
    <dbReference type="NCBI Taxonomy" id="878477"/>
    <lineage>
        <taxon>Eukaryota</taxon>
        <taxon>Sar</taxon>
        <taxon>Alveolata</taxon>
        <taxon>Dinophyceae</taxon>
        <taxon>Suessiales</taxon>
        <taxon>Symbiodiniaceae</taxon>
        <taxon>Symbiodinium</taxon>
    </lineage>
</organism>
<keyword evidence="5" id="KW-1185">Reference proteome</keyword>
<feature type="repeat" description="ANK" evidence="3">
    <location>
        <begin position="171"/>
        <end position="203"/>
    </location>
</feature>
<dbReference type="PROSITE" id="PS50088">
    <property type="entry name" value="ANK_REPEAT"/>
    <property type="match status" value="3"/>
</dbReference>
<dbReference type="SUPFAM" id="SSF48403">
    <property type="entry name" value="Ankyrin repeat"/>
    <property type="match status" value="1"/>
</dbReference>
<dbReference type="PANTHER" id="PTHR24171">
    <property type="entry name" value="ANKYRIN REPEAT DOMAIN-CONTAINING PROTEIN 39-RELATED"/>
    <property type="match status" value="1"/>
</dbReference>
<reference evidence="4" key="1">
    <citation type="submission" date="2021-02" db="EMBL/GenBank/DDBJ databases">
        <authorList>
            <person name="Dougan E. K."/>
            <person name="Rhodes N."/>
            <person name="Thang M."/>
            <person name="Chan C."/>
        </authorList>
    </citation>
    <scope>NUCLEOTIDE SEQUENCE</scope>
</reference>
<evidence type="ECO:0000313" key="5">
    <source>
        <dbReference type="Proteomes" id="UP000604046"/>
    </source>
</evidence>
<keyword evidence="1" id="KW-0677">Repeat</keyword>
<dbReference type="OrthoDB" id="436348at2759"/>
<dbReference type="SMART" id="SM00248">
    <property type="entry name" value="ANK"/>
    <property type="match status" value="3"/>
</dbReference>
<dbReference type="EMBL" id="CAJNDS010002234">
    <property type="protein sequence ID" value="CAE7385877.1"/>
    <property type="molecule type" value="Genomic_DNA"/>
</dbReference>
<protein>
    <submittedName>
        <fullName evidence="4">Ank3 protein</fullName>
    </submittedName>
</protein>
<comment type="caution">
    <text evidence="4">The sequence shown here is derived from an EMBL/GenBank/DDBJ whole genome shotgun (WGS) entry which is preliminary data.</text>
</comment>